<feature type="region of interest" description="Disordered" evidence="2">
    <location>
        <begin position="499"/>
        <end position="523"/>
    </location>
</feature>
<feature type="compositionally biased region" description="Basic and acidic residues" evidence="2">
    <location>
        <begin position="213"/>
        <end position="223"/>
    </location>
</feature>
<dbReference type="SUPFAM" id="SSF50729">
    <property type="entry name" value="PH domain-like"/>
    <property type="match status" value="1"/>
</dbReference>
<dbReference type="STRING" id="78915.A0A4P9XHV6"/>
<feature type="compositionally biased region" description="Polar residues" evidence="2">
    <location>
        <begin position="126"/>
        <end position="148"/>
    </location>
</feature>
<keyword evidence="1" id="KW-0344">Guanine-nucleotide releasing factor</keyword>
<feature type="region of interest" description="Disordered" evidence="2">
    <location>
        <begin position="126"/>
        <end position="244"/>
    </location>
</feature>
<feature type="region of interest" description="Disordered" evidence="2">
    <location>
        <begin position="541"/>
        <end position="567"/>
    </location>
</feature>
<dbReference type="GO" id="GO:0005085">
    <property type="term" value="F:guanyl-nucleotide exchange factor activity"/>
    <property type="evidence" value="ECO:0007669"/>
    <property type="project" value="UniProtKB-KW"/>
</dbReference>
<dbReference type="InterPro" id="IPR000651">
    <property type="entry name" value="Ras-like_Gua-exchang_fac_N"/>
</dbReference>
<evidence type="ECO:0000256" key="1">
    <source>
        <dbReference type="PROSITE-ProRule" id="PRU00135"/>
    </source>
</evidence>
<accession>A0A4P9XHV6</accession>
<dbReference type="EMBL" id="KZ993187">
    <property type="protein sequence ID" value="RKP05283.1"/>
    <property type="molecule type" value="Genomic_DNA"/>
</dbReference>
<sequence>MKSMLKGKKKKEPSASATPTVLLDGQPVGDADAGQAVAAKRRAGNALITNRNSMFGMQPLNMLLGKNKLLSAITNVSSSVTNGESSRRRPSAAAATATAAAAAASPVTLVRRASSRLLNSRFSSYETLRPSSRADSTNPRFSRSTENLTRGVDLTQDPALCGGPLMPSSSDPGAYRQAASHEDASEDHDDVHWKQHGRQQHEELDSDDNFGGADRRPTQRADEASLSGHRRTHSVTRSKSAHRVRRSGFLAKKTDFRGGWKVYEAALRGGKLYFYKPVPQAAQHQVLNANGRGMALQAADFDPAASAFLFEPSPAAPLVTHYQFGIKATELDAATTRFRRYVSLLLFKDRIVVCRRKWVRSSRTQQVLVPLMDSSRENAQGYYTKWKLDDVYSVQHVELMEAASSGFDAQSPLTAAHPEGVTGDDATEATGNAATLSDNCSVASGTAPAAAQLGFQIFVSNHDASNSAATPIIRLFVARTDEARSAFMRKLQEAQSAWEKTQALQSEKKETSAKRRASTDQARGRRFWGTTRHPELIVEEIGGEESQETADAAKTTDAPSGTADDLQTAAAADSVTKYRVLGGSVDALLHELIYQTSRSDSQEVDSAEFLATFLTS</sequence>
<keyword evidence="5" id="KW-1185">Reference proteome</keyword>
<dbReference type="Proteomes" id="UP000271241">
    <property type="component" value="Unassembled WGS sequence"/>
</dbReference>
<feature type="non-terminal residue" evidence="4">
    <location>
        <position position="616"/>
    </location>
</feature>
<feature type="region of interest" description="Disordered" evidence="2">
    <location>
        <begin position="1"/>
        <end position="27"/>
    </location>
</feature>
<feature type="compositionally biased region" description="Basic residues" evidence="2">
    <location>
        <begin position="1"/>
        <end position="11"/>
    </location>
</feature>
<proteinExistence type="predicted"/>
<feature type="region of interest" description="Disordered" evidence="2">
    <location>
        <begin position="410"/>
        <end position="430"/>
    </location>
</feature>
<name>A0A4P9XHV6_9FUNG</name>
<organism evidence="4 5">
    <name type="scientific">Thamnocephalis sphaerospora</name>
    <dbReference type="NCBI Taxonomy" id="78915"/>
    <lineage>
        <taxon>Eukaryota</taxon>
        <taxon>Fungi</taxon>
        <taxon>Fungi incertae sedis</taxon>
        <taxon>Zoopagomycota</taxon>
        <taxon>Zoopagomycotina</taxon>
        <taxon>Zoopagomycetes</taxon>
        <taxon>Zoopagales</taxon>
        <taxon>Sigmoideomycetaceae</taxon>
        <taxon>Thamnocephalis</taxon>
    </lineage>
</organism>
<feature type="domain" description="N-terminal Ras-GEF" evidence="3">
    <location>
        <begin position="576"/>
        <end position="616"/>
    </location>
</feature>
<evidence type="ECO:0000259" key="3">
    <source>
        <dbReference type="PROSITE" id="PS50212"/>
    </source>
</evidence>
<dbReference type="OrthoDB" id="79452at2759"/>
<gene>
    <name evidence="4" type="ORF">THASP1DRAFT_32878</name>
</gene>
<reference evidence="5" key="1">
    <citation type="journal article" date="2018" name="Nat. Microbiol.">
        <title>Leveraging single-cell genomics to expand the fungal tree of life.</title>
        <authorList>
            <person name="Ahrendt S.R."/>
            <person name="Quandt C.A."/>
            <person name="Ciobanu D."/>
            <person name="Clum A."/>
            <person name="Salamov A."/>
            <person name="Andreopoulos B."/>
            <person name="Cheng J.F."/>
            <person name="Woyke T."/>
            <person name="Pelin A."/>
            <person name="Henrissat B."/>
            <person name="Reynolds N.K."/>
            <person name="Benny G.L."/>
            <person name="Smith M.E."/>
            <person name="James T.Y."/>
            <person name="Grigoriev I.V."/>
        </authorList>
    </citation>
    <scope>NUCLEOTIDE SEQUENCE [LARGE SCALE GENOMIC DNA]</scope>
    <source>
        <strain evidence="5">RSA 1356</strain>
    </source>
</reference>
<feature type="compositionally biased region" description="Basic residues" evidence="2">
    <location>
        <begin position="228"/>
        <end position="244"/>
    </location>
</feature>
<evidence type="ECO:0000256" key="2">
    <source>
        <dbReference type="SAM" id="MobiDB-lite"/>
    </source>
</evidence>
<protein>
    <recommendedName>
        <fullName evidence="3">N-terminal Ras-GEF domain-containing protein</fullName>
    </recommendedName>
</protein>
<feature type="compositionally biased region" description="Basic and acidic residues" evidence="2">
    <location>
        <begin position="179"/>
        <end position="203"/>
    </location>
</feature>
<dbReference type="AlphaFoldDB" id="A0A4P9XHV6"/>
<evidence type="ECO:0000313" key="4">
    <source>
        <dbReference type="EMBL" id="RKP05283.1"/>
    </source>
</evidence>
<dbReference type="PROSITE" id="PS50212">
    <property type="entry name" value="RASGEF_NTER"/>
    <property type="match status" value="1"/>
</dbReference>
<evidence type="ECO:0000313" key="5">
    <source>
        <dbReference type="Proteomes" id="UP000271241"/>
    </source>
</evidence>